<reference evidence="1 2" key="1">
    <citation type="journal article" date="2010" name="Cell">
        <title>The genome of Naegleria gruberi illuminates early eukaryotic versatility.</title>
        <authorList>
            <person name="Fritz-Laylin L.K."/>
            <person name="Prochnik S.E."/>
            <person name="Ginger M.L."/>
            <person name="Dacks J.B."/>
            <person name="Carpenter M.L."/>
            <person name="Field M.C."/>
            <person name="Kuo A."/>
            <person name="Paredez A."/>
            <person name="Chapman J."/>
            <person name="Pham J."/>
            <person name="Shu S."/>
            <person name="Neupane R."/>
            <person name="Cipriano M."/>
            <person name="Mancuso J."/>
            <person name="Tu H."/>
            <person name="Salamov A."/>
            <person name="Lindquist E."/>
            <person name="Shapiro H."/>
            <person name="Lucas S."/>
            <person name="Grigoriev I.V."/>
            <person name="Cande W.Z."/>
            <person name="Fulton C."/>
            <person name="Rokhsar D.S."/>
            <person name="Dawson S.C."/>
        </authorList>
    </citation>
    <scope>NUCLEOTIDE SEQUENCE [LARGE SCALE GENOMIC DNA]</scope>
    <source>
        <strain evidence="1 2">NEG-M</strain>
    </source>
</reference>
<gene>
    <name evidence="1" type="ORF">NAEGRDRAFT_81932</name>
</gene>
<dbReference type="GeneID" id="8863128"/>
<dbReference type="KEGG" id="ngr:NAEGRDRAFT_81932"/>
<dbReference type="InParanoid" id="D2W0I5"/>
<evidence type="ECO:0000313" key="1">
    <source>
        <dbReference type="EMBL" id="EFC37434.1"/>
    </source>
</evidence>
<dbReference type="AlphaFoldDB" id="D2W0I5"/>
<proteinExistence type="predicted"/>
<organism evidence="2">
    <name type="scientific">Naegleria gruberi</name>
    <name type="common">Amoeba</name>
    <dbReference type="NCBI Taxonomy" id="5762"/>
    <lineage>
        <taxon>Eukaryota</taxon>
        <taxon>Discoba</taxon>
        <taxon>Heterolobosea</taxon>
        <taxon>Tetramitia</taxon>
        <taxon>Eutetramitia</taxon>
        <taxon>Vahlkampfiidae</taxon>
        <taxon>Naegleria</taxon>
    </lineage>
</organism>
<accession>D2W0I5</accession>
<dbReference type="RefSeq" id="XP_002670178.1">
    <property type="nucleotide sequence ID" value="XM_002670132.1"/>
</dbReference>
<name>D2W0I5_NAEGR</name>
<dbReference type="Proteomes" id="UP000006671">
    <property type="component" value="Unassembled WGS sequence"/>
</dbReference>
<sequence length="261" mass="30287">MGMGISVDNLKEEKYFRKFMDSPLKCLTKSILKKRIEEAKKDPSRALPVNDEINMLDLLSELPSVAERAQVGFTIPLGYDEMINSWILPSLLKKCVVFDANKTISVEKTRDETQMGYQWYYKHLDAVCRVKLRRYEIVLDKSNEEEREIWEWILQLQRGIKVEEFIKKFEEKLASGEYSIVYEPKEFDFQVAYIQDPNGPFGGALCWAIHGSLHIKSTDHSQTVETLPVCNIAKNVYHKATYLYSNQQQFDAAKNGKDLIE</sequence>
<dbReference type="EMBL" id="GG738918">
    <property type="protein sequence ID" value="EFC37434.1"/>
    <property type="molecule type" value="Genomic_DNA"/>
</dbReference>
<evidence type="ECO:0000313" key="2">
    <source>
        <dbReference type="Proteomes" id="UP000006671"/>
    </source>
</evidence>
<dbReference type="VEuPathDB" id="AmoebaDB:NAEGRDRAFT_81932"/>
<keyword evidence="2" id="KW-1185">Reference proteome</keyword>
<protein>
    <submittedName>
        <fullName evidence="1">Uncharacterized protein</fullName>
    </submittedName>
</protein>